<keyword evidence="2" id="KW-1185">Reference proteome</keyword>
<dbReference type="EMBL" id="CM034397">
    <property type="protein sequence ID" value="KAJ0177794.1"/>
    <property type="molecule type" value="Genomic_DNA"/>
</dbReference>
<protein>
    <submittedName>
        <fullName evidence="1">Uncharacterized protein</fullName>
    </submittedName>
</protein>
<comment type="caution">
    <text evidence="1">The sequence shown here is derived from an EMBL/GenBank/DDBJ whole genome shotgun (WGS) entry which is preliminary data.</text>
</comment>
<evidence type="ECO:0000313" key="2">
    <source>
        <dbReference type="Proteomes" id="UP000824533"/>
    </source>
</evidence>
<evidence type="ECO:0000313" key="1">
    <source>
        <dbReference type="EMBL" id="KAJ0177794.1"/>
    </source>
</evidence>
<sequence>MIFTKRNRSPILVIFLVIFASSFASDESGGKTLNLKIGFDLTEGSNGSPSLRIRDFEDSSEYKPRAFEKESTDDEDKKSTPSVRADSSESGDDAKDKEKRDDDSSIGIGSDKSDDDDDNDSNESSRRITKGLKAGDYEPEDRDSPNVHESYKGHSDAEEGMKRRKREAGIYEFLKRKGKKVRRFIKRS</sequence>
<gene>
    <name evidence="1" type="ORF">K1T71_006667</name>
</gene>
<name>A0ACC1D1E8_9NEOP</name>
<organism evidence="1 2">
    <name type="scientific">Dendrolimus kikuchii</name>
    <dbReference type="NCBI Taxonomy" id="765133"/>
    <lineage>
        <taxon>Eukaryota</taxon>
        <taxon>Metazoa</taxon>
        <taxon>Ecdysozoa</taxon>
        <taxon>Arthropoda</taxon>
        <taxon>Hexapoda</taxon>
        <taxon>Insecta</taxon>
        <taxon>Pterygota</taxon>
        <taxon>Neoptera</taxon>
        <taxon>Endopterygota</taxon>
        <taxon>Lepidoptera</taxon>
        <taxon>Glossata</taxon>
        <taxon>Ditrysia</taxon>
        <taxon>Bombycoidea</taxon>
        <taxon>Lasiocampidae</taxon>
        <taxon>Dendrolimus</taxon>
    </lineage>
</organism>
<reference evidence="1 2" key="1">
    <citation type="journal article" date="2021" name="Front. Genet.">
        <title>Chromosome-Level Genome Assembly Reveals Significant Gene Expansion in the Toll and IMD Signaling Pathways of Dendrolimus kikuchii.</title>
        <authorList>
            <person name="Zhou J."/>
            <person name="Wu P."/>
            <person name="Xiong Z."/>
            <person name="Liu N."/>
            <person name="Zhao N."/>
            <person name="Ji M."/>
            <person name="Qiu Y."/>
            <person name="Yang B."/>
        </authorList>
    </citation>
    <scope>NUCLEOTIDE SEQUENCE [LARGE SCALE GENOMIC DNA]</scope>
    <source>
        <strain evidence="1">Ann1</strain>
    </source>
</reference>
<accession>A0ACC1D1E8</accession>
<proteinExistence type="predicted"/>
<dbReference type="Proteomes" id="UP000824533">
    <property type="component" value="Linkage Group LG11"/>
</dbReference>